<dbReference type="GO" id="GO:0006310">
    <property type="term" value="P:DNA recombination"/>
    <property type="evidence" value="ECO:0007669"/>
    <property type="project" value="UniProtKB-KW"/>
</dbReference>
<dbReference type="RefSeq" id="WP_270453530.1">
    <property type="nucleotide sequence ID" value="NZ_JADPIE010000003.1"/>
</dbReference>
<keyword evidence="9" id="KW-0233">DNA recombination</keyword>
<evidence type="ECO:0000256" key="4">
    <source>
        <dbReference type="ARBA" id="ARBA00022490"/>
    </source>
</evidence>
<feature type="domain" description="Tyr recombinase" evidence="12">
    <location>
        <begin position="118"/>
        <end position="305"/>
    </location>
</feature>
<dbReference type="InterPro" id="IPR011010">
    <property type="entry name" value="DNA_brk_join_enz"/>
</dbReference>
<dbReference type="AlphaFoldDB" id="A0A931AQG5"/>
<dbReference type="NCBIfam" id="NF040815">
    <property type="entry name" value="recomb_XerA_Arch"/>
    <property type="match status" value="1"/>
</dbReference>
<keyword evidence="5" id="KW-0132">Cell division</keyword>
<dbReference type="InterPro" id="IPR004107">
    <property type="entry name" value="Integrase_SAM-like_N"/>
</dbReference>
<keyword evidence="10" id="KW-0131">Cell cycle</keyword>
<comment type="subcellular location">
    <subcellularLocation>
        <location evidence="2">Cytoplasm</location>
    </subcellularLocation>
</comment>
<dbReference type="Gene3D" id="1.10.443.10">
    <property type="entry name" value="Intergrase catalytic core"/>
    <property type="match status" value="1"/>
</dbReference>
<dbReference type="GO" id="GO:0005737">
    <property type="term" value="C:cytoplasm"/>
    <property type="evidence" value="ECO:0007669"/>
    <property type="project" value="UniProtKB-SubCell"/>
</dbReference>
<dbReference type="Pfam" id="PF00589">
    <property type="entry name" value="Phage_integrase"/>
    <property type="match status" value="1"/>
</dbReference>
<evidence type="ECO:0000256" key="6">
    <source>
        <dbReference type="ARBA" id="ARBA00022829"/>
    </source>
</evidence>
<proteinExistence type="inferred from homology"/>
<evidence type="ECO:0000256" key="3">
    <source>
        <dbReference type="ARBA" id="ARBA00008857"/>
    </source>
</evidence>
<feature type="domain" description="Core-binding (CB)" evidence="13">
    <location>
        <begin position="5"/>
        <end position="96"/>
    </location>
</feature>
<evidence type="ECO:0000256" key="2">
    <source>
        <dbReference type="ARBA" id="ARBA00004496"/>
    </source>
</evidence>
<protein>
    <submittedName>
        <fullName evidence="14">Tyrosine recombinase XerC</fullName>
    </submittedName>
</protein>
<dbReference type="Proteomes" id="UP000621436">
    <property type="component" value="Unassembled WGS sequence"/>
</dbReference>
<accession>A0A931AQG5</accession>
<dbReference type="InterPro" id="IPR010998">
    <property type="entry name" value="Integrase_recombinase_N"/>
</dbReference>
<evidence type="ECO:0000259" key="12">
    <source>
        <dbReference type="PROSITE" id="PS51898"/>
    </source>
</evidence>
<evidence type="ECO:0000256" key="5">
    <source>
        <dbReference type="ARBA" id="ARBA00022618"/>
    </source>
</evidence>
<dbReference type="InterPro" id="IPR044068">
    <property type="entry name" value="CB"/>
</dbReference>
<dbReference type="PANTHER" id="PTHR30349">
    <property type="entry name" value="PHAGE INTEGRASE-RELATED"/>
    <property type="match status" value="1"/>
</dbReference>
<organism evidence="14 15">
    <name type="scientific">Halonatronomonas betaini</name>
    <dbReference type="NCBI Taxonomy" id="2778430"/>
    <lineage>
        <taxon>Bacteria</taxon>
        <taxon>Bacillati</taxon>
        <taxon>Bacillota</taxon>
        <taxon>Clostridia</taxon>
        <taxon>Halanaerobiales</taxon>
        <taxon>Halarsenatibacteraceae</taxon>
        <taxon>Halonatronomonas</taxon>
    </lineage>
</organism>
<evidence type="ECO:0000256" key="11">
    <source>
        <dbReference type="PROSITE-ProRule" id="PRU01248"/>
    </source>
</evidence>
<keyword evidence="7" id="KW-0229">DNA integration</keyword>
<keyword evidence="6" id="KW-0159">Chromosome partition</keyword>
<dbReference type="Gene3D" id="1.10.150.130">
    <property type="match status" value="1"/>
</dbReference>
<dbReference type="GO" id="GO:0015074">
    <property type="term" value="P:DNA integration"/>
    <property type="evidence" value="ECO:0007669"/>
    <property type="project" value="UniProtKB-KW"/>
</dbReference>
<evidence type="ECO:0000256" key="10">
    <source>
        <dbReference type="ARBA" id="ARBA00023306"/>
    </source>
</evidence>
<dbReference type="PROSITE" id="PS51900">
    <property type="entry name" value="CB"/>
    <property type="match status" value="1"/>
</dbReference>
<dbReference type="GO" id="GO:0051301">
    <property type="term" value="P:cell division"/>
    <property type="evidence" value="ECO:0007669"/>
    <property type="project" value="UniProtKB-KW"/>
</dbReference>
<keyword evidence="8 11" id="KW-0238">DNA-binding</keyword>
<dbReference type="PANTHER" id="PTHR30349:SF77">
    <property type="entry name" value="TYROSINE RECOMBINASE XERC"/>
    <property type="match status" value="1"/>
</dbReference>
<evidence type="ECO:0000256" key="7">
    <source>
        <dbReference type="ARBA" id="ARBA00022908"/>
    </source>
</evidence>
<dbReference type="InterPro" id="IPR002104">
    <property type="entry name" value="Integrase_catalytic"/>
</dbReference>
<dbReference type="Pfam" id="PF02899">
    <property type="entry name" value="Phage_int_SAM_1"/>
    <property type="match status" value="1"/>
</dbReference>
<name>A0A931AQG5_9FIRM</name>
<evidence type="ECO:0000256" key="1">
    <source>
        <dbReference type="ARBA" id="ARBA00003283"/>
    </source>
</evidence>
<comment type="similarity">
    <text evidence="3">Belongs to the 'phage' integrase family.</text>
</comment>
<dbReference type="GO" id="GO:0007059">
    <property type="term" value="P:chromosome segregation"/>
    <property type="evidence" value="ECO:0007669"/>
    <property type="project" value="UniProtKB-KW"/>
</dbReference>
<evidence type="ECO:0000313" key="14">
    <source>
        <dbReference type="EMBL" id="MBF8436622.1"/>
    </source>
</evidence>
<dbReference type="EMBL" id="JADPIE010000003">
    <property type="protein sequence ID" value="MBF8436622.1"/>
    <property type="molecule type" value="Genomic_DNA"/>
</dbReference>
<comment type="caution">
    <text evidence="14">The sequence shown here is derived from an EMBL/GenBank/DDBJ whole genome shotgun (WGS) entry which is preliminary data.</text>
</comment>
<keyword evidence="15" id="KW-1185">Reference proteome</keyword>
<dbReference type="InterPro" id="IPR050090">
    <property type="entry name" value="Tyrosine_recombinase_XerCD"/>
</dbReference>
<evidence type="ECO:0000313" key="15">
    <source>
        <dbReference type="Proteomes" id="UP000621436"/>
    </source>
</evidence>
<gene>
    <name evidence="14" type="ORF">I0Q91_06020</name>
</gene>
<evidence type="ECO:0000256" key="8">
    <source>
        <dbReference type="ARBA" id="ARBA00023125"/>
    </source>
</evidence>
<dbReference type="PROSITE" id="PS51898">
    <property type="entry name" value="TYR_RECOMBINASE"/>
    <property type="match status" value="1"/>
</dbReference>
<reference evidence="14" key="1">
    <citation type="submission" date="2020-11" db="EMBL/GenBank/DDBJ databases">
        <title>Halonatronomonas betainensis gen. nov., sp. nov. a novel haloalkaliphilic representative of the family Halanaerobiacae capable of betaine degradation.</title>
        <authorList>
            <person name="Boltyanskaya Y."/>
            <person name="Kevbrin V."/>
            <person name="Detkova E."/>
            <person name="Grouzdev D.S."/>
            <person name="Koziaeva V."/>
            <person name="Zhilina T."/>
        </authorList>
    </citation>
    <scope>NUCLEOTIDE SEQUENCE</scope>
    <source>
        <strain evidence="14">Z-7014</strain>
    </source>
</reference>
<sequence length="310" mass="36167">MSKNISFLDAVDRFKNHLLVERGYSELTIKEYNHDLFLFLDFLKDKYNFKEDFPVKQIEKHQVIEFLGNIIIVQENSAATRNRKLYSLRSFFKYLVRNELLDSSPAASIQASKTEQRAEPIYLKMNEAKKYIKSIEKSDSSYKLRDLAIVKLFLYGGLRVSELVNLDLPDIDFDDESIKFYGKGNKERYVPLHNDVIESILDYLPLRDNIDIKDPKDEEALFLSNQGRRISVRTIQKFVKKYAKSAGLRQASKITPHKLRHTFATSLYHQTKDLKVLQDLLGHASISTTQIYTHTDARQKKNAIDKMEDF</sequence>
<dbReference type="GO" id="GO:0003677">
    <property type="term" value="F:DNA binding"/>
    <property type="evidence" value="ECO:0007669"/>
    <property type="project" value="UniProtKB-UniRule"/>
</dbReference>
<dbReference type="InterPro" id="IPR013762">
    <property type="entry name" value="Integrase-like_cat_sf"/>
</dbReference>
<dbReference type="SUPFAM" id="SSF56349">
    <property type="entry name" value="DNA breaking-rejoining enzymes"/>
    <property type="match status" value="1"/>
</dbReference>
<keyword evidence="4" id="KW-0963">Cytoplasm</keyword>
<comment type="function">
    <text evidence="1">Site-specific tyrosine recombinase, which acts by catalyzing the cutting and rejoining of the recombining DNA molecules.</text>
</comment>
<evidence type="ECO:0000256" key="9">
    <source>
        <dbReference type="ARBA" id="ARBA00023172"/>
    </source>
</evidence>
<evidence type="ECO:0000259" key="13">
    <source>
        <dbReference type="PROSITE" id="PS51900"/>
    </source>
</evidence>